<evidence type="ECO:0000256" key="1">
    <source>
        <dbReference type="ARBA" id="ARBA00022741"/>
    </source>
</evidence>
<feature type="domain" description="ATP-grasp" evidence="7">
    <location>
        <begin position="166"/>
        <end position="359"/>
    </location>
</feature>
<dbReference type="PANTHER" id="PTHR11609">
    <property type="entry name" value="PURINE BIOSYNTHESIS PROTEIN 6/7, PUR6/7"/>
    <property type="match status" value="1"/>
</dbReference>
<dbReference type="NCBIfam" id="TIGR01161">
    <property type="entry name" value="purK"/>
    <property type="match status" value="1"/>
</dbReference>
<dbReference type="InterPro" id="IPR003135">
    <property type="entry name" value="ATP-grasp_carboxylate-amine"/>
</dbReference>
<dbReference type="GO" id="GO:0005524">
    <property type="term" value="F:ATP binding"/>
    <property type="evidence" value="ECO:0007669"/>
    <property type="project" value="UniProtKB-UniRule"/>
</dbReference>
<evidence type="ECO:0000256" key="2">
    <source>
        <dbReference type="ARBA" id="ARBA00022755"/>
    </source>
</evidence>
<comment type="similarity">
    <text evidence="4 5">Belongs to the PurK/PurT family.</text>
</comment>
<dbReference type="EMBL" id="RXHJ01000015">
    <property type="protein sequence ID" value="RSZ61809.1"/>
    <property type="molecule type" value="Genomic_DNA"/>
</dbReference>
<dbReference type="GO" id="GO:0005829">
    <property type="term" value="C:cytosol"/>
    <property type="evidence" value="ECO:0007669"/>
    <property type="project" value="TreeGrafter"/>
</dbReference>
<dbReference type="OrthoDB" id="9804625at2"/>
<dbReference type="SUPFAM" id="SSF52440">
    <property type="entry name" value="PreATP-grasp domain"/>
    <property type="match status" value="1"/>
</dbReference>
<dbReference type="Gene3D" id="3.40.50.20">
    <property type="match status" value="1"/>
</dbReference>
<comment type="caution">
    <text evidence="8">The sequence shown here is derived from an EMBL/GenBank/DDBJ whole genome shotgun (WGS) entry which is preliminary data.</text>
</comment>
<dbReference type="NCBIfam" id="NF004679">
    <property type="entry name" value="PRK06019.1-5"/>
    <property type="match status" value="1"/>
</dbReference>
<evidence type="ECO:0000259" key="7">
    <source>
        <dbReference type="PROSITE" id="PS50975"/>
    </source>
</evidence>
<name>A0A430HW45_9CORY</name>
<evidence type="ECO:0000256" key="6">
    <source>
        <dbReference type="SAM" id="MobiDB-lite"/>
    </source>
</evidence>
<dbReference type="GO" id="GO:0004638">
    <property type="term" value="F:phosphoribosylaminoimidazole carboxylase activity"/>
    <property type="evidence" value="ECO:0007669"/>
    <property type="project" value="InterPro"/>
</dbReference>
<dbReference type="UniPathway" id="UPA00074">
    <property type="reaction ID" value="UER00942"/>
</dbReference>
<keyword evidence="9" id="KW-1185">Reference proteome</keyword>
<comment type="function">
    <text evidence="5">Catalyzes the ATP-dependent conversion of 5-aminoimidazole ribonucleotide (AIR) and HCO(3)- to N5-carboxyaminoimidazole ribonucleotide (N5-CAIR).</text>
</comment>
<evidence type="ECO:0000256" key="5">
    <source>
        <dbReference type="RuleBase" id="RU361200"/>
    </source>
</evidence>
<feature type="binding site" evidence="4">
    <location>
        <position position="247"/>
    </location>
    <ligand>
        <name>ATP</name>
        <dbReference type="ChEBI" id="CHEBI:30616"/>
    </ligand>
</feature>
<organism evidence="8 9">
    <name type="scientific">Corynebacterium hylobatis</name>
    <dbReference type="NCBI Taxonomy" id="1859290"/>
    <lineage>
        <taxon>Bacteria</taxon>
        <taxon>Bacillati</taxon>
        <taxon>Actinomycetota</taxon>
        <taxon>Actinomycetes</taxon>
        <taxon>Mycobacteriales</taxon>
        <taxon>Corynebacteriaceae</taxon>
        <taxon>Corynebacterium</taxon>
    </lineage>
</organism>
<dbReference type="InterPro" id="IPR016185">
    <property type="entry name" value="PreATP-grasp_dom_sf"/>
</dbReference>
<comment type="catalytic activity">
    <reaction evidence="4 5">
        <text>5-amino-1-(5-phospho-beta-D-ribosyl)imidazole + hydrogencarbonate + ATP = 5-carboxyamino-1-(5-phospho-D-ribosyl)imidazole + ADP + phosphate + 2 H(+)</text>
        <dbReference type="Rhea" id="RHEA:19317"/>
        <dbReference type="ChEBI" id="CHEBI:15378"/>
        <dbReference type="ChEBI" id="CHEBI:17544"/>
        <dbReference type="ChEBI" id="CHEBI:30616"/>
        <dbReference type="ChEBI" id="CHEBI:43474"/>
        <dbReference type="ChEBI" id="CHEBI:58730"/>
        <dbReference type="ChEBI" id="CHEBI:137981"/>
        <dbReference type="ChEBI" id="CHEBI:456216"/>
        <dbReference type="EC" id="6.3.4.18"/>
    </reaction>
</comment>
<dbReference type="InterPro" id="IPR005875">
    <property type="entry name" value="PurK"/>
</dbReference>
<dbReference type="Gene3D" id="3.30.1490.20">
    <property type="entry name" value="ATP-grasp fold, A domain"/>
    <property type="match status" value="1"/>
</dbReference>
<dbReference type="EC" id="6.3.4.18" evidence="4 5"/>
<dbReference type="GO" id="GO:0006189">
    <property type="term" value="P:'de novo' IMP biosynthetic process"/>
    <property type="evidence" value="ECO:0007669"/>
    <property type="project" value="UniProtKB-UniRule"/>
</dbReference>
<dbReference type="Gene3D" id="3.30.470.20">
    <property type="entry name" value="ATP-grasp fold, B domain"/>
    <property type="match status" value="1"/>
</dbReference>
<sequence>MCPGPRGLPDSSRIRCRPRRRTTGEPARSNRTTGAGSVLAIVGHVTEPAGTSGNPNAHVPGMPVVAVIGDGQLARMMQTEAIELGQSIRLLAGAPDSSAAQVAADVVLGDYTDLDDLREAVRGVDVMTFDHEHVPTEHLRQLISEGVNVQPGPEALVNAQDKLVMRRRLREIGAPVPPFAAIESVEDADAFFDAVDGAVCLKARRGGYDGHGVWFPATREELAELTRELLDAGTPLMAEQKVALVRELSAMVARRPSGQVVPWPVVESVQTNGICTEAVAPAPELSAELAGRAQELAVSIAEELGVTGALAVELFEFRDENGQPTIAVNELAMRPHNTGHWTQDGCVTSQFEQHLRAVLDYPLGSVETTAPVTVMANVLGGDVDPELPMARRMADVWERFPAAKIHLYGKTWRAGRKIGHVNLAGDDLPRVRREANLAADYLVNARWADGYTA</sequence>
<keyword evidence="2 4" id="KW-0658">Purine biosynthesis</keyword>
<dbReference type="SUPFAM" id="SSF56059">
    <property type="entry name" value="Glutathione synthetase ATP-binding domain-like"/>
    <property type="match status" value="1"/>
</dbReference>
<keyword evidence="4 5" id="KW-0436">Ligase</keyword>
<dbReference type="Pfam" id="PF02222">
    <property type="entry name" value="ATP-grasp"/>
    <property type="match status" value="1"/>
</dbReference>
<feature type="binding site" evidence="4">
    <location>
        <begin position="239"/>
        <end position="242"/>
    </location>
    <ligand>
        <name>ATP</name>
        <dbReference type="ChEBI" id="CHEBI:30616"/>
    </ligand>
</feature>
<comment type="function">
    <text evidence="4">Catalyzes the ATP-dependent conversion of 5-aminoimidazole ribonucleotide (AIR) and HCO(3)(-) to N5-carboxyaminoimidazole ribonucleotide (N5-CAIR).</text>
</comment>
<dbReference type="InterPro" id="IPR013815">
    <property type="entry name" value="ATP_grasp_subdomain_1"/>
</dbReference>
<proteinExistence type="inferred from homology"/>
<dbReference type="InterPro" id="IPR040686">
    <property type="entry name" value="PurK_C"/>
</dbReference>
<dbReference type="InterPro" id="IPR011054">
    <property type="entry name" value="Rudment_hybrid_motif"/>
</dbReference>
<comment type="caution">
    <text evidence="4">Lacks conserved residue(s) required for the propagation of feature annotation.</text>
</comment>
<evidence type="ECO:0000256" key="4">
    <source>
        <dbReference type="HAMAP-Rule" id="MF_01928"/>
    </source>
</evidence>
<gene>
    <name evidence="4 5" type="primary">purK</name>
    <name evidence="8" type="ORF">EAH68_11090</name>
</gene>
<feature type="binding site" evidence="4">
    <location>
        <position position="202"/>
    </location>
    <ligand>
        <name>ATP</name>
        <dbReference type="ChEBI" id="CHEBI:30616"/>
    </ligand>
</feature>
<comment type="subunit">
    <text evidence="4 5">Homodimer.</text>
</comment>
<evidence type="ECO:0000313" key="9">
    <source>
        <dbReference type="Proteomes" id="UP000274907"/>
    </source>
</evidence>
<keyword evidence="1 4" id="KW-0547">Nucleotide-binding</keyword>
<keyword evidence="3 4" id="KW-0067">ATP-binding</keyword>
<reference evidence="8 9" key="1">
    <citation type="submission" date="2018-12" db="EMBL/GenBank/DDBJ databases">
        <title>YIM 101343 draft genome.</title>
        <authorList>
            <person name="Chen X."/>
        </authorList>
    </citation>
    <scope>NUCLEOTIDE SEQUENCE [LARGE SCALE GENOMIC DNA]</scope>
    <source>
        <strain evidence="8 9">YIM 101343</strain>
    </source>
</reference>
<dbReference type="NCBIfam" id="NF004680">
    <property type="entry name" value="PRK06019.1-6"/>
    <property type="match status" value="1"/>
</dbReference>
<feature type="region of interest" description="Disordered" evidence="6">
    <location>
        <begin position="1"/>
        <end position="37"/>
    </location>
</feature>
<dbReference type="AlphaFoldDB" id="A0A430HW45"/>
<dbReference type="GO" id="GO:0046872">
    <property type="term" value="F:metal ion binding"/>
    <property type="evidence" value="ECO:0007669"/>
    <property type="project" value="InterPro"/>
</dbReference>
<dbReference type="GO" id="GO:0034028">
    <property type="term" value="F:5-(carboxyamino)imidazole ribonucleotide synthase activity"/>
    <property type="evidence" value="ECO:0007669"/>
    <property type="project" value="UniProtKB-UniRule"/>
</dbReference>
<evidence type="ECO:0000256" key="3">
    <source>
        <dbReference type="ARBA" id="ARBA00022840"/>
    </source>
</evidence>
<evidence type="ECO:0000313" key="8">
    <source>
        <dbReference type="EMBL" id="RSZ61809.1"/>
    </source>
</evidence>
<feature type="binding site" evidence="4">
    <location>
        <position position="162"/>
    </location>
    <ligand>
        <name>ATP</name>
        <dbReference type="ChEBI" id="CHEBI:30616"/>
    </ligand>
</feature>
<feature type="binding site" evidence="4">
    <location>
        <begin position="329"/>
        <end position="330"/>
    </location>
    <ligand>
        <name>ATP</name>
        <dbReference type="ChEBI" id="CHEBI:30616"/>
    </ligand>
</feature>
<comment type="pathway">
    <text evidence="4 5">Purine metabolism; IMP biosynthesis via de novo pathway; 5-amino-1-(5-phospho-D-ribosyl)imidazole-4-carboxylate from 5-amino-1-(5-phospho-D-ribosyl)imidazole (N5-CAIR route): step 1/2.</text>
</comment>
<dbReference type="InterPro" id="IPR054350">
    <property type="entry name" value="PurT/PurK_preATP-grasp"/>
</dbReference>
<dbReference type="Pfam" id="PF17769">
    <property type="entry name" value="PurK_C"/>
    <property type="match status" value="1"/>
</dbReference>
<accession>A0A430HW45</accession>
<dbReference type="InterPro" id="IPR011761">
    <property type="entry name" value="ATP-grasp"/>
</dbReference>
<dbReference type="PROSITE" id="PS50975">
    <property type="entry name" value="ATP_GRASP"/>
    <property type="match status" value="1"/>
</dbReference>
<dbReference type="Pfam" id="PF22660">
    <property type="entry name" value="RS_preATP-grasp-like"/>
    <property type="match status" value="1"/>
</dbReference>
<protein>
    <recommendedName>
        <fullName evidence="4 5">N5-carboxyaminoimidazole ribonucleotide synthase</fullName>
        <shortName evidence="4 5">N5-CAIR synthase</shortName>
        <ecNumber evidence="4 5">6.3.4.18</ecNumber>
    </recommendedName>
    <alternativeName>
        <fullName evidence="4 5">5-(carboxyamino)imidazole ribonucleotide synthetase</fullName>
    </alternativeName>
</protein>
<dbReference type="PANTHER" id="PTHR11609:SF5">
    <property type="entry name" value="PHOSPHORIBOSYLAMINOIMIDAZOLE CARBOXYLASE"/>
    <property type="match status" value="1"/>
</dbReference>
<dbReference type="SUPFAM" id="SSF51246">
    <property type="entry name" value="Rudiment single hybrid motif"/>
    <property type="match status" value="1"/>
</dbReference>
<dbReference type="HAMAP" id="MF_01928">
    <property type="entry name" value="PurK"/>
    <property type="match status" value="1"/>
</dbReference>
<dbReference type="Proteomes" id="UP000274907">
    <property type="component" value="Unassembled WGS sequence"/>
</dbReference>